<reference evidence="4" key="2">
    <citation type="submission" date="2024-02" db="EMBL/GenBank/DDBJ databases">
        <title>Neisseria leonii sp. nov.</title>
        <authorList>
            <person name="Boutroux M."/>
            <person name="Favre-Rochex S."/>
            <person name="Gorgette O."/>
            <person name="Touak G."/>
            <person name="Muhle E."/>
            <person name="Chesneau O."/>
            <person name="Clermont D."/>
            <person name="Rahi P."/>
        </authorList>
    </citation>
    <scope>NUCLEOTIDE SEQUENCE</scope>
    <source>
        <strain evidence="4">51.81</strain>
    </source>
</reference>
<dbReference type="EMBL" id="CP146598">
    <property type="protein sequence ID" value="WWY02201.1"/>
    <property type="molecule type" value="Genomic_DNA"/>
</dbReference>
<dbReference type="Proteomes" id="UP001149607">
    <property type="component" value="Chromosome"/>
</dbReference>
<keyword evidence="5" id="KW-1185">Reference proteome</keyword>
<evidence type="ECO:0000313" key="4">
    <source>
        <dbReference type="EMBL" id="WWY02201.1"/>
    </source>
</evidence>
<organism evidence="3">
    <name type="scientific">Neisseria leonii</name>
    <dbReference type="NCBI Taxonomy" id="2995413"/>
    <lineage>
        <taxon>Bacteria</taxon>
        <taxon>Pseudomonadati</taxon>
        <taxon>Pseudomonadota</taxon>
        <taxon>Betaproteobacteria</taxon>
        <taxon>Neisseriales</taxon>
        <taxon>Neisseriaceae</taxon>
        <taxon>Neisseria</taxon>
    </lineage>
</organism>
<accession>A0A9X4IB80</accession>
<protein>
    <submittedName>
        <fullName evidence="3">Uncharacterized protein</fullName>
    </submittedName>
</protein>
<feature type="compositionally biased region" description="Basic and acidic residues" evidence="1">
    <location>
        <begin position="37"/>
        <end position="52"/>
    </location>
</feature>
<dbReference type="RefSeq" id="WP_274571960.1">
    <property type="nucleotide sequence ID" value="NZ_CP145606.1"/>
</dbReference>
<gene>
    <name evidence="3" type="ORF">ORY91_001568</name>
    <name evidence="4" type="ORF">V9W64_05500</name>
</gene>
<feature type="region of interest" description="Disordered" evidence="1">
    <location>
        <begin position="37"/>
        <end position="78"/>
    </location>
</feature>
<dbReference type="EMBL" id="JAPQFL010000004">
    <property type="protein sequence ID" value="MDD9328150.1"/>
    <property type="molecule type" value="Genomic_DNA"/>
</dbReference>
<name>A0A9X4IB80_9NEIS</name>
<keyword evidence="2" id="KW-0732">Signal</keyword>
<dbReference type="AlphaFoldDB" id="A0A9X4IB80"/>
<feature type="signal peptide" evidence="2">
    <location>
        <begin position="1"/>
        <end position="19"/>
    </location>
</feature>
<evidence type="ECO:0000313" key="3">
    <source>
        <dbReference type="EMBL" id="MDD9328150.1"/>
    </source>
</evidence>
<evidence type="ECO:0000256" key="2">
    <source>
        <dbReference type="SAM" id="SignalP"/>
    </source>
</evidence>
<evidence type="ECO:0000256" key="1">
    <source>
        <dbReference type="SAM" id="MobiDB-lite"/>
    </source>
</evidence>
<sequence>MKKTVLTLIALSAASAAFASDIPARLQQVAGLQEIHETKLTDRNPKQDDSLKVRYTGSQDQSQADSSYQRIGRYEARL</sequence>
<reference evidence="3" key="1">
    <citation type="submission" date="2022-10" db="EMBL/GenBank/DDBJ databases">
        <authorList>
            <person name="Boutroux M."/>
        </authorList>
    </citation>
    <scope>NUCLEOTIDE SEQUENCE</scope>
    <source>
        <strain evidence="3">51.81</strain>
    </source>
</reference>
<proteinExistence type="predicted"/>
<evidence type="ECO:0000313" key="5">
    <source>
        <dbReference type="Proteomes" id="UP001149607"/>
    </source>
</evidence>
<feature type="chain" id="PRO_5042786894" evidence="2">
    <location>
        <begin position="20"/>
        <end position="78"/>
    </location>
</feature>
<feature type="compositionally biased region" description="Low complexity" evidence="1">
    <location>
        <begin position="58"/>
        <end position="69"/>
    </location>
</feature>